<protein>
    <recommendedName>
        <fullName evidence="14">ATP synthase subunit b</fullName>
    </recommendedName>
    <alternativeName>
        <fullName evidence="14">ATP synthase F(0) sector subunit b</fullName>
    </alternativeName>
    <alternativeName>
        <fullName evidence="14">ATPase subunit I</fullName>
    </alternativeName>
    <alternativeName>
        <fullName evidence="14">F-type ATPase subunit b</fullName>
        <shortName evidence="14">F-ATPase subunit b</shortName>
    </alternativeName>
</protein>
<dbReference type="PANTHER" id="PTHR33445:SF1">
    <property type="entry name" value="ATP SYNTHASE SUBUNIT B"/>
    <property type="match status" value="1"/>
</dbReference>
<evidence type="ECO:0000313" key="18">
    <source>
        <dbReference type="Proteomes" id="UP000664332"/>
    </source>
</evidence>
<dbReference type="GO" id="GO:0045259">
    <property type="term" value="C:proton-transporting ATP synthase complex"/>
    <property type="evidence" value="ECO:0007669"/>
    <property type="project" value="UniProtKB-KW"/>
</dbReference>
<keyword evidence="9 14" id="KW-0406">Ion transport</keyword>
<keyword evidence="11 14" id="KW-0066">ATP synthesis</keyword>
<dbReference type="NCBIfam" id="TIGR01144">
    <property type="entry name" value="ATP_synt_b"/>
    <property type="match status" value="1"/>
</dbReference>
<keyword evidence="7 14" id="KW-0375">Hydrogen ion transport</keyword>
<dbReference type="Gene3D" id="1.20.5.620">
    <property type="entry name" value="F1F0 ATP synthase subunit B, membrane domain"/>
    <property type="match status" value="1"/>
</dbReference>
<comment type="similarity">
    <text evidence="2 14 15">Belongs to the ATPase B chain family.</text>
</comment>
<keyword evidence="8 14" id="KW-1133">Transmembrane helix</keyword>
<dbReference type="InterPro" id="IPR050059">
    <property type="entry name" value="ATP_synthase_B_chain"/>
</dbReference>
<accession>A0A939IYB4</accession>
<evidence type="ECO:0000256" key="8">
    <source>
        <dbReference type="ARBA" id="ARBA00022989"/>
    </source>
</evidence>
<dbReference type="Proteomes" id="UP000664332">
    <property type="component" value="Unassembled WGS sequence"/>
</dbReference>
<dbReference type="GO" id="GO:0046961">
    <property type="term" value="F:proton-transporting ATPase activity, rotational mechanism"/>
    <property type="evidence" value="ECO:0007669"/>
    <property type="project" value="TreeGrafter"/>
</dbReference>
<keyword evidence="3 14" id="KW-0813">Transport</keyword>
<evidence type="ECO:0000256" key="15">
    <source>
        <dbReference type="RuleBase" id="RU003848"/>
    </source>
</evidence>
<evidence type="ECO:0000256" key="14">
    <source>
        <dbReference type="HAMAP-Rule" id="MF_01398"/>
    </source>
</evidence>
<dbReference type="InterPro" id="IPR005864">
    <property type="entry name" value="ATP_synth_F0_bsu_bac"/>
</dbReference>
<evidence type="ECO:0000256" key="1">
    <source>
        <dbReference type="ARBA" id="ARBA00004162"/>
    </source>
</evidence>
<evidence type="ECO:0000256" key="13">
    <source>
        <dbReference type="ARBA" id="ARBA00025830"/>
    </source>
</evidence>
<organism evidence="17 18">
    <name type="scientific">Corynebacterium mendelii</name>
    <dbReference type="NCBI Taxonomy" id="2765362"/>
    <lineage>
        <taxon>Bacteria</taxon>
        <taxon>Bacillati</taxon>
        <taxon>Actinomycetota</taxon>
        <taxon>Actinomycetes</taxon>
        <taxon>Mycobacteriales</taxon>
        <taxon>Corynebacteriaceae</taxon>
        <taxon>Corynebacterium</taxon>
    </lineage>
</organism>
<evidence type="ECO:0000256" key="16">
    <source>
        <dbReference type="SAM" id="Coils"/>
    </source>
</evidence>
<evidence type="ECO:0000256" key="5">
    <source>
        <dbReference type="ARBA" id="ARBA00022547"/>
    </source>
</evidence>
<dbReference type="RefSeq" id="WP_207279402.1">
    <property type="nucleotide sequence ID" value="NZ_JAFLEQ010000016.1"/>
</dbReference>
<dbReference type="HAMAP" id="MF_01398">
    <property type="entry name" value="ATP_synth_b_bprime"/>
    <property type="match status" value="1"/>
</dbReference>
<dbReference type="InterPro" id="IPR028987">
    <property type="entry name" value="ATP_synth_B-like_membr_sf"/>
</dbReference>
<keyword evidence="18" id="KW-1185">Reference proteome</keyword>
<comment type="subcellular location">
    <subcellularLocation>
        <location evidence="1 14">Cell membrane</location>
        <topology evidence="1 14">Single-pass membrane protein</topology>
    </subcellularLocation>
</comment>
<dbReference type="SUPFAM" id="SSF81573">
    <property type="entry name" value="F1F0 ATP synthase subunit B, membrane domain"/>
    <property type="match status" value="1"/>
</dbReference>
<comment type="function">
    <text evidence="14">Component of the F(0) channel, it forms part of the peripheral stalk, linking F(1) to F(0).</text>
</comment>
<keyword evidence="5 14" id="KW-0138">CF(0)</keyword>
<dbReference type="GO" id="GO:0046933">
    <property type="term" value="F:proton-transporting ATP synthase activity, rotational mechanism"/>
    <property type="evidence" value="ECO:0007669"/>
    <property type="project" value="UniProtKB-UniRule"/>
</dbReference>
<evidence type="ECO:0000256" key="6">
    <source>
        <dbReference type="ARBA" id="ARBA00022692"/>
    </source>
</evidence>
<evidence type="ECO:0000313" key="17">
    <source>
        <dbReference type="EMBL" id="MBN9644948.1"/>
    </source>
</evidence>
<sequence length="192" mass="21159">MTEVTTLLAEAAEGAAKLPLEHGNAPLLPMPYDMVWSAVCTVVVILLFWKLVLPKYNEVLDQREESIKGSIARAEAAQEEAKAALEKYNGQLAEARAEAAQIREDARVKGKQIVEDAKIQATEEQNRIIAVGEKQLRAERERVVADLRKEMGANSIELAERLLGDQLDDNVKRGGTIDRFLNDLDNVAPAGK</sequence>
<keyword evidence="6 14" id="KW-0812">Transmembrane</keyword>
<feature type="transmembrane region" description="Helical" evidence="14">
    <location>
        <begin position="34"/>
        <end position="53"/>
    </location>
</feature>
<evidence type="ECO:0000256" key="4">
    <source>
        <dbReference type="ARBA" id="ARBA00022475"/>
    </source>
</evidence>
<comment type="function">
    <text evidence="12 14">F(1)F(0) ATP synthase produces ATP from ADP in the presence of a proton or sodium gradient. F-type ATPases consist of two structural domains, F(1) containing the extramembraneous catalytic core and F(0) containing the membrane proton channel, linked together by a central stalk and a peripheral stalk. During catalysis, ATP synthesis in the catalytic domain of F(1) is coupled via a rotary mechanism of the central stalk subunits to proton translocation.</text>
</comment>
<evidence type="ECO:0000256" key="10">
    <source>
        <dbReference type="ARBA" id="ARBA00023136"/>
    </source>
</evidence>
<feature type="coiled-coil region" evidence="16">
    <location>
        <begin position="60"/>
        <end position="105"/>
    </location>
</feature>
<dbReference type="EMBL" id="JAFLEQ010000016">
    <property type="protein sequence ID" value="MBN9644948.1"/>
    <property type="molecule type" value="Genomic_DNA"/>
</dbReference>
<keyword evidence="16" id="KW-0175">Coiled coil</keyword>
<dbReference type="CDD" id="cd06503">
    <property type="entry name" value="ATP-synt_Fo_b"/>
    <property type="match status" value="1"/>
</dbReference>
<gene>
    <name evidence="14" type="primary">atpF</name>
    <name evidence="17" type="ORF">JZY06_10045</name>
</gene>
<dbReference type="PANTHER" id="PTHR33445">
    <property type="entry name" value="ATP SYNTHASE SUBUNIT B', CHLOROPLASTIC"/>
    <property type="match status" value="1"/>
</dbReference>
<evidence type="ECO:0000256" key="2">
    <source>
        <dbReference type="ARBA" id="ARBA00005513"/>
    </source>
</evidence>
<evidence type="ECO:0000256" key="7">
    <source>
        <dbReference type="ARBA" id="ARBA00022781"/>
    </source>
</evidence>
<evidence type="ECO:0000256" key="3">
    <source>
        <dbReference type="ARBA" id="ARBA00022448"/>
    </source>
</evidence>
<dbReference type="AlphaFoldDB" id="A0A939IYB4"/>
<reference evidence="17" key="1">
    <citation type="submission" date="2021-03" db="EMBL/GenBank/DDBJ databases">
        <authorList>
            <person name="Sun Q."/>
        </authorList>
    </citation>
    <scope>NUCLEOTIDE SEQUENCE</scope>
    <source>
        <strain evidence="17">CCM 8862</strain>
    </source>
</reference>
<proteinExistence type="inferred from homology"/>
<evidence type="ECO:0000256" key="9">
    <source>
        <dbReference type="ARBA" id="ARBA00023065"/>
    </source>
</evidence>
<keyword evidence="4 14" id="KW-1003">Cell membrane</keyword>
<dbReference type="GO" id="GO:0005886">
    <property type="term" value="C:plasma membrane"/>
    <property type="evidence" value="ECO:0007669"/>
    <property type="project" value="UniProtKB-SubCell"/>
</dbReference>
<comment type="subunit">
    <text evidence="13 14">F-type ATPases have 2 components, F(1) - the catalytic core - and F(0) - the membrane proton channel. F(1) has five subunits: alpha(3), beta(3), gamma(1), delta(1), epsilon(1). F(0) has three main subunits: a(1), b(2) and c(10-14). The alpha and beta chains form an alternating ring which encloses part of the gamma chain. F(1) is attached to F(0) by a central stalk formed by the gamma and epsilon chains, while a peripheral stalk is formed by the delta and b chains.</text>
</comment>
<dbReference type="InterPro" id="IPR002146">
    <property type="entry name" value="ATP_synth_b/b'su_bac/chlpt"/>
</dbReference>
<keyword evidence="10 14" id="KW-0472">Membrane</keyword>
<name>A0A939IYB4_9CORY</name>
<evidence type="ECO:0000256" key="11">
    <source>
        <dbReference type="ARBA" id="ARBA00023310"/>
    </source>
</evidence>
<dbReference type="Pfam" id="PF00430">
    <property type="entry name" value="ATP-synt_B"/>
    <property type="match status" value="1"/>
</dbReference>
<evidence type="ECO:0000256" key="12">
    <source>
        <dbReference type="ARBA" id="ARBA00025198"/>
    </source>
</evidence>
<comment type="caution">
    <text evidence="17">The sequence shown here is derived from an EMBL/GenBank/DDBJ whole genome shotgun (WGS) entry which is preliminary data.</text>
</comment>
<dbReference type="NCBIfam" id="NF004412">
    <property type="entry name" value="PRK05759.1-3"/>
    <property type="match status" value="1"/>
</dbReference>